<dbReference type="AlphaFoldDB" id="A0A6L6J2L2"/>
<accession>A0A6L6J2L2</accession>
<evidence type="ECO:0000313" key="2">
    <source>
        <dbReference type="Proteomes" id="UP000478740"/>
    </source>
</evidence>
<dbReference type="SUPFAM" id="SSF55874">
    <property type="entry name" value="ATPase domain of HSP90 chaperone/DNA topoisomerase II/histidine kinase"/>
    <property type="match status" value="1"/>
</dbReference>
<dbReference type="PANTHER" id="PTHR32387:SF0">
    <property type="entry name" value="PROTEIN NO VEIN"/>
    <property type="match status" value="1"/>
</dbReference>
<dbReference type="Proteomes" id="UP000478740">
    <property type="component" value="Unassembled WGS sequence"/>
</dbReference>
<protein>
    <recommendedName>
        <fullName evidence="3">ATP-binding protein</fullName>
    </recommendedName>
</protein>
<evidence type="ECO:0000313" key="1">
    <source>
        <dbReference type="EMBL" id="MTH66088.1"/>
    </source>
</evidence>
<dbReference type="PANTHER" id="PTHR32387">
    <property type="entry name" value="WU:FJ29H11"/>
    <property type="match status" value="1"/>
</dbReference>
<comment type="caution">
    <text evidence="1">The sequence shown here is derived from an EMBL/GenBank/DDBJ whole genome shotgun (WGS) entry which is preliminary data.</text>
</comment>
<dbReference type="RefSeq" id="WP_155045913.1">
    <property type="nucleotide sequence ID" value="NZ_WMIH01000023.1"/>
</dbReference>
<dbReference type="EMBL" id="WMII01000022">
    <property type="protein sequence ID" value="MTH66088.1"/>
    <property type="molecule type" value="Genomic_DNA"/>
</dbReference>
<gene>
    <name evidence="1" type="ORF">GL284_17630</name>
</gene>
<organism evidence="1 2">
    <name type="scientific">Paracoccus shanxieyensis</name>
    <dbReference type="NCBI Taxonomy" id="2675752"/>
    <lineage>
        <taxon>Bacteria</taxon>
        <taxon>Pseudomonadati</taxon>
        <taxon>Pseudomonadota</taxon>
        <taxon>Alphaproteobacteria</taxon>
        <taxon>Rhodobacterales</taxon>
        <taxon>Paracoccaceae</taxon>
        <taxon>Paracoccus</taxon>
    </lineage>
</organism>
<reference evidence="1 2" key="1">
    <citation type="submission" date="2019-11" db="EMBL/GenBank/DDBJ databases">
        <authorList>
            <person name="Dong K."/>
        </authorList>
    </citation>
    <scope>NUCLEOTIDE SEQUENCE [LARGE SCALE GENOMIC DNA]</scope>
    <source>
        <strain evidence="1 2">DK608</strain>
    </source>
</reference>
<evidence type="ECO:0008006" key="3">
    <source>
        <dbReference type="Google" id="ProtNLM"/>
    </source>
</evidence>
<dbReference type="InterPro" id="IPR052957">
    <property type="entry name" value="Auxin_embryo_med"/>
</dbReference>
<dbReference type="InterPro" id="IPR036890">
    <property type="entry name" value="HATPase_C_sf"/>
</dbReference>
<keyword evidence="2" id="KW-1185">Reference proteome</keyword>
<name>A0A6L6J2L2_9RHOB</name>
<proteinExistence type="predicted"/>
<dbReference type="NCBIfam" id="NF047352">
    <property type="entry name" value="P_loop_sacsin"/>
    <property type="match status" value="1"/>
</dbReference>
<sequence length="1085" mass="120632">MLEDPPEHHEDPRSPEAWSDFIARELSGTRKAYLAKPDFLLGHSRAERQTTADYAGRELLELVQNAADAAAEVDRPGRVLIEVASNCLYVANTGQPFRSGGVTSLMTAHTSDKPIRTARMIGAKGLGFRAILNWTDTPLISSGALELGFSQRHAAAQVSDLARQSPNLAAKLSRAKSERPPLLVFPAIGTDLEDNLDPDTAAMLHHVRALRSAGYDTVVAVPFRDGGAAEKAIDQAREFEPAFLLFVPTIREIRIQLPEEPVRNWSIAPSEEVDGDVTINLVHGADTEIQSWILRRRKGSVVIGEADRDYELAIALRVDQPCGAGVLHSFFPTSLPMPFAGLFHATLELASNRKMLEDASDLNAAVLSELGTFFAETLDELREGERISGDPLEWLVEHGAFPQQLKSLAQATWRRAKQLPLIRSLDGTWRTAVQSKIGPVGYANFLPQRFFGELAAVESTNAETVLRSRLEVPEIDPSELTERLRLADLSVSERALAIVGVASTLPLLHHDRRLLLDANLRPMPKTATPFPPPSRTDQRHSLPRWSTARFISPDLWEQLLEHAKGSTLREKIASLKGFRVTEFSVDSVINALRVRLSELLKGGHAEPDRLQAEFLGHLFALHDQKRQRPSGIISVLCKDGNWHDVTTVHLSAAYGISGKINSELYAAHPELLIDEPAVNGLPSDAQSVEEFLLWLGINKWPRKKTESLPAEWREHVKQALPETFVVSDGGRSQKLTRSALFWEHSLKAEYDTVEALGDILAAAPSLAVLAWLALDDRMDPLNPAEPFSVSLQGRTNANASFRPYDGVLPEVFREIVKRSAWLRCADGHVYAPQDAMIEPGALASLFREPEAPSHADLEKYGLNVRLWRRGLERAGVVRNLGDLGESQVYRLLLDLPARDIPLEVCSRFLIQVLEREHFDPDLGGADRERYMLEGMVPIIAKTGREWAARKDTVYAHRDDLPKAVRSHLKLVDLPSRRNATQVAARFAIPALRKDVMSIRLCSIEAETGELATAMTTRFEEARPFILAMRNHVSPDQGPLRRLRSVRLNIAKRAEMEIKIGDETILDDLEPFQHSLDLKAVSQHMV</sequence>